<proteinExistence type="predicted"/>
<sequence>MYSRFPKPRKQAGENWGNYLQNETPCIMSCVKSRKNNRFYNPSHFSSALSQAHVLFLLYIEHTHPIVMPLFLFFIYRYIETDSSYSLFVGRDFVDILFNLVLKSIKKKEILHGTEKRTSLTD</sequence>
<evidence type="ECO:0000313" key="1">
    <source>
        <dbReference type="EMBL" id="CAG6659400.1"/>
    </source>
</evidence>
<dbReference type="AlphaFoldDB" id="A0A8D8RZZ3"/>
<name>A0A8D8RZZ3_9HEMI</name>
<accession>A0A8D8RZZ3</accession>
<dbReference type="EMBL" id="HBUF01194136">
    <property type="protein sequence ID" value="CAG6659400.1"/>
    <property type="molecule type" value="Transcribed_RNA"/>
</dbReference>
<organism evidence="1">
    <name type="scientific">Cacopsylla melanoneura</name>
    <dbReference type="NCBI Taxonomy" id="428564"/>
    <lineage>
        <taxon>Eukaryota</taxon>
        <taxon>Metazoa</taxon>
        <taxon>Ecdysozoa</taxon>
        <taxon>Arthropoda</taxon>
        <taxon>Hexapoda</taxon>
        <taxon>Insecta</taxon>
        <taxon>Pterygota</taxon>
        <taxon>Neoptera</taxon>
        <taxon>Paraneoptera</taxon>
        <taxon>Hemiptera</taxon>
        <taxon>Sternorrhyncha</taxon>
        <taxon>Psylloidea</taxon>
        <taxon>Psyllidae</taxon>
        <taxon>Psyllinae</taxon>
        <taxon>Cacopsylla</taxon>
    </lineage>
</organism>
<protein>
    <submittedName>
        <fullName evidence="1">Uncharacterized protein</fullName>
    </submittedName>
</protein>
<reference evidence="1" key="1">
    <citation type="submission" date="2021-05" db="EMBL/GenBank/DDBJ databases">
        <authorList>
            <person name="Alioto T."/>
            <person name="Alioto T."/>
            <person name="Gomez Garrido J."/>
        </authorList>
    </citation>
    <scope>NUCLEOTIDE SEQUENCE</scope>
</reference>